<organism evidence="2 3">
    <name type="scientific">Labeo rohita</name>
    <name type="common">Indian major carp</name>
    <name type="synonym">Cyprinus rohita</name>
    <dbReference type="NCBI Taxonomy" id="84645"/>
    <lineage>
        <taxon>Eukaryota</taxon>
        <taxon>Metazoa</taxon>
        <taxon>Chordata</taxon>
        <taxon>Craniata</taxon>
        <taxon>Vertebrata</taxon>
        <taxon>Euteleostomi</taxon>
        <taxon>Actinopterygii</taxon>
        <taxon>Neopterygii</taxon>
        <taxon>Teleostei</taxon>
        <taxon>Ostariophysi</taxon>
        <taxon>Cypriniformes</taxon>
        <taxon>Cyprinidae</taxon>
        <taxon>Labeoninae</taxon>
        <taxon>Labeonini</taxon>
        <taxon>Labeo</taxon>
    </lineage>
</organism>
<feature type="transmembrane region" description="Helical" evidence="1">
    <location>
        <begin position="20"/>
        <end position="40"/>
    </location>
</feature>
<keyword evidence="2" id="KW-0808">Transferase</keyword>
<proteinExistence type="predicted"/>
<protein>
    <submittedName>
        <fullName evidence="2">Ribosomal RNA small subunit methyltransferase A</fullName>
    </submittedName>
</protein>
<reference evidence="2 3" key="1">
    <citation type="submission" date="2022-01" db="EMBL/GenBank/DDBJ databases">
        <title>A high-quality chromosome-level genome assembly of rohu carp, Labeo rohita.</title>
        <authorList>
            <person name="Arick M.A. II"/>
            <person name="Hsu C.-Y."/>
            <person name="Magbanua Z."/>
            <person name="Pechanova O."/>
            <person name="Grover C."/>
            <person name="Miller E."/>
            <person name="Thrash A."/>
            <person name="Ezzel L."/>
            <person name="Alam S."/>
            <person name="Benzie J."/>
            <person name="Hamilton M."/>
            <person name="Karsi A."/>
            <person name="Lawrence M.L."/>
            <person name="Peterson D.G."/>
        </authorList>
    </citation>
    <scope>NUCLEOTIDE SEQUENCE [LARGE SCALE GENOMIC DNA]</scope>
    <source>
        <strain evidence="3">BAU-BD-2019</strain>
        <tissue evidence="2">Blood</tissue>
    </source>
</reference>
<dbReference type="EMBL" id="JACTAM010000006">
    <property type="protein sequence ID" value="KAI2663572.1"/>
    <property type="molecule type" value="Genomic_DNA"/>
</dbReference>
<keyword evidence="1" id="KW-1133">Transmembrane helix</keyword>
<evidence type="ECO:0000313" key="3">
    <source>
        <dbReference type="Proteomes" id="UP000830375"/>
    </source>
</evidence>
<dbReference type="GO" id="GO:0008168">
    <property type="term" value="F:methyltransferase activity"/>
    <property type="evidence" value="ECO:0007669"/>
    <property type="project" value="UniProtKB-KW"/>
</dbReference>
<comment type="caution">
    <text evidence="2">The sequence shown here is derived from an EMBL/GenBank/DDBJ whole genome shotgun (WGS) entry which is preliminary data.</text>
</comment>
<keyword evidence="2" id="KW-0489">Methyltransferase</keyword>
<evidence type="ECO:0000313" key="2">
    <source>
        <dbReference type="EMBL" id="KAI2663572.1"/>
    </source>
</evidence>
<gene>
    <name evidence="2" type="ORF">H4Q32_012133</name>
</gene>
<keyword evidence="3" id="KW-1185">Reference proteome</keyword>
<accession>A0ABQ8ML45</accession>
<sequence>MSYKDHWTRLPVVGTTFLTRLSFVKLFCSVPVLISLRLLSLPMKYGADFRFRLKGCCPRRLFDQYMGQFYSVDSGICSLSIYGSLTLSGGTKRHVNGDGVRRRCRRDGDANRLKS</sequence>
<dbReference type="GO" id="GO:0032259">
    <property type="term" value="P:methylation"/>
    <property type="evidence" value="ECO:0007669"/>
    <property type="project" value="UniProtKB-KW"/>
</dbReference>
<evidence type="ECO:0000256" key="1">
    <source>
        <dbReference type="SAM" id="Phobius"/>
    </source>
</evidence>
<dbReference type="Proteomes" id="UP000830375">
    <property type="component" value="Unassembled WGS sequence"/>
</dbReference>
<keyword evidence="1" id="KW-0812">Transmembrane</keyword>
<name>A0ABQ8ML45_LABRO</name>
<keyword evidence="1" id="KW-0472">Membrane</keyword>